<evidence type="ECO:0000256" key="1">
    <source>
        <dbReference type="SAM" id="Phobius"/>
    </source>
</evidence>
<dbReference type="RefSeq" id="WP_080062971.1">
    <property type="nucleotide sequence ID" value="NZ_MZGX01000002.1"/>
</dbReference>
<keyword evidence="3" id="KW-1185">Reference proteome</keyword>
<organism evidence="2 3">
    <name type="scientific">Ruminiclostridium hungatei</name>
    <name type="common">Clostridium hungatei</name>
    <dbReference type="NCBI Taxonomy" id="48256"/>
    <lineage>
        <taxon>Bacteria</taxon>
        <taxon>Bacillati</taxon>
        <taxon>Bacillota</taxon>
        <taxon>Clostridia</taxon>
        <taxon>Eubacteriales</taxon>
        <taxon>Oscillospiraceae</taxon>
        <taxon>Ruminiclostridium</taxon>
    </lineage>
</organism>
<dbReference type="AlphaFoldDB" id="A0A1V4SQ46"/>
<comment type="caution">
    <text evidence="2">The sequence shown here is derived from an EMBL/GenBank/DDBJ whole genome shotgun (WGS) entry which is preliminary data.</text>
</comment>
<protein>
    <submittedName>
        <fullName evidence="2">Uncharacterized protein</fullName>
    </submittedName>
</protein>
<dbReference type="InterPro" id="IPR047928">
    <property type="entry name" value="Perm_prefix_1"/>
</dbReference>
<reference evidence="2 3" key="1">
    <citation type="submission" date="2017-03" db="EMBL/GenBank/DDBJ databases">
        <title>Genome sequence of Clostridium hungatei DSM 14427.</title>
        <authorList>
            <person name="Poehlein A."/>
            <person name="Daniel R."/>
        </authorList>
    </citation>
    <scope>NUCLEOTIDE SEQUENCE [LARGE SCALE GENOMIC DNA]</scope>
    <source>
        <strain evidence="2 3">DSM 14427</strain>
    </source>
</reference>
<gene>
    <name evidence="2" type="ORF">CLHUN_05030</name>
</gene>
<keyword evidence="1" id="KW-0812">Transmembrane</keyword>
<evidence type="ECO:0000313" key="2">
    <source>
        <dbReference type="EMBL" id="OPX46028.1"/>
    </source>
</evidence>
<dbReference type="EMBL" id="MZGX01000002">
    <property type="protein sequence ID" value="OPX46028.1"/>
    <property type="molecule type" value="Genomic_DNA"/>
</dbReference>
<feature type="transmembrane region" description="Helical" evidence="1">
    <location>
        <begin position="74"/>
        <end position="94"/>
    </location>
</feature>
<dbReference type="OrthoDB" id="9816425at2"/>
<sequence>MDRINEYIKSIVGKLEADEKLRNDMEDEFRDHLNLIKKSLQQEGLSEEEATAEAIRQFGDSRQLSRRLAKNIKGFRNIFNSIAGIVLSILLYVGGTKIPVPFMRSWDQIGNSRLLINVFLVLGPLLLFMPAGYFLPIIFKRAGKVVTVAAATLVLGLARGMMTGGLYAHIIITSVVGGVAGGILGFLILKLVSKTRVKLKSLMEA</sequence>
<keyword evidence="1" id="KW-0472">Membrane</keyword>
<proteinExistence type="predicted"/>
<feature type="transmembrane region" description="Helical" evidence="1">
    <location>
        <begin position="167"/>
        <end position="192"/>
    </location>
</feature>
<accession>A0A1V4SQ46</accession>
<feature type="transmembrane region" description="Helical" evidence="1">
    <location>
        <begin position="142"/>
        <end position="161"/>
    </location>
</feature>
<dbReference type="STRING" id="48256.CLHUN_05030"/>
<keyword evidence="1" id="KW-1133">Transmembrane helix</keyword>
<dbReference type="Proteomes" id="UP000191554">
    <property type="component" value="Unassembled WGS sequence"/>
</dbReference>
<evidence type="ECO:0000313" key="3">
    <source>
        <dbReference type="Proteomes" id="UP000191554"/>
    </source>
</evidence>
<name>A0A1V4SQ46_RUMHU</name>
<dbReference type="NCBIfam" id="NF038403">
    <property type="entry name" value="perm_prefix_1"/>
    <property type="match status" value="1"/>
</dbReference>
<feature type="transmembrane region" description="Helical" evidence="1">
    <location>
        <begin position="114"/>
        <end position="135"/>
    </location>
</feature>